<evidence type="ECO:0000256" key="2">
    <source>
        <dbReference type="ARBA" id="ARBA00022723"/>
    </source>
</evidence>
<dbReference type="PANTHER" id="PTHR44379:SF5">
    <property type="entry name" value="OXIDOREDUCTASE WITH IRON-SULFUR SUBUNIT"/>
    <property type="match status" value="1"/>
</dbReference>
<keyword evidence="3" id="KW-0560">Oxidoreductase</keyword>
<reference evidence="7 8" key="1">
    <citation type="submission" date="2019-01" db="EMBL/GenBank/DDBJ databases">
        <title>Genomic insights into a novel species Rhodoferax sp.</title>
        <authorList>
            <person name="Jin L."/>
        </authorList>
    </citation>
    <scope>NUCLEOTIDE SEQUENCE [LARGE SCALE GENOMIC DNA]</scope>
    <source>
        <strain evidence="7 8">CHu59-6-5</strain>
    </source>
</reference>
<evidence type="ECO:0000313" key="7">
    <source>
        <dbReference type="EMBL" id="QDL37317.1"/>
    </source>
</evidence>
<sequence>MTPVAFPVDSLGPWGTGVPVLGPAAVPLTLTVNGVARSLHVEPRTTLAEALRGPLDLTGSKIACNRGACSACTVWLDGMTVCACMMLAVEVGARKVTTIEGLAHGDTLHPVQAAFIEHDAMQCGFCTPGMVMSCAALLENTPHPGVDDVKAAIGGHLCRCGTYPHVVEATLAAAASKGKG</sequence>
<dbReference type="Pfam" id="PF01799">
    <property type="entry name" value="Fer2_2"/>
    <property type="match status" value="1"/>
</dbReference>
<name>A0A515DA70_9BURK</name>
<dbReference type="SUPFAM" id="SSF54292">
    <property type="entry name" value="2Fe-2S ferredoxin-like"/>
    <property type="match status" value="1"/>
</dbReference>
<dbReference type="EMBL" id="CP035503">
    <property type="protein sequence ID" value="QDL37317.1"/>
    <property type="molecule type" value="Genomic_DNA"/>
</dbReference>
<keyword evidence="1" id="KW-0001">2Fe-2S</keyword>
<keyword evidence="8" id="KW-1185">Reference proteome</keyword>
<dbReference type="KEGG" id="rhf:EUB48_08530"/>
<evidence type="ECO:0000259" key="6">
    <source>
        <dbReference type="PROSITE" id="PS51085"/>
    </source>
</evidence>
<dbReference type="InterPro" id="IPR006058">
    <property type="entry name" value="2Fe2S_fd_BS"/>
</dbReference>
<dbReference type="SUPFAM" id="SSF47741">
    <property type="entry name" value="CO dehydrogenase ISP C-domain like"/>
    <property type="match status" value="1"/>
</dbReference>
<feature type="domain" description="2Fe-2S ferredoxin-type" evidence="6">
    <location>
        <begin position="26"/>
        <end position="102"/>
    </location>
</feature>
<dbReference type="InterPro" id="IPR036884">
    <property type="entry name" value="2Fe-2S-bd_dom_sf"/>
</dbReference>
<protein>
    <submittedName>
        <fullName evidence="7">(2Fe-2S)-binding protein</fullName>
    </submittedName>
</protein>
<dbReference type="GO" id="GO:0046872">
    <property type="term" value="F:metal ion binding"/>
    <property type="evidence" value="ECO:0007669"/>
    <property type="project" value="UniProtKB-KW"/>
</dbReference>
<dbReference type="GO" id="GO:0051537">
    <property type="term" value="F:2 iron, 2 sulfur cluster binding"/>
    <property type="evidence" value="ECO:0007669"/>
    <property type="project" value="UniProtKB-KW"/>
</dbReference>
<gene>
    <name evidence="7" type="ORF">EUB48_08530</name>
</gene>
<dbReference type="RefSeq" id="WP_142818486.1">
    <property type="nucleotide sequence ID" value="NZ_CP035503.1"/>
</dbReference>
<dbReference type="Gene3D" id="3.10.20.30">
    <property type="match status" value="1"/>
</dbReference>
<dbReference type="OrthoDB" id="9179439at2"/>
<organism evidence="7 8">
    <name type="scientific">Rhodoferax sediminis</name>
    <dbReference type="NCBI Taxonomy" id="2509614"/>
    <lineage>
        <taxon>Bacteria</taxon>
        <taxon>Pseudomonadati</taxon>
        <taxon>Pseudomonadota</taxon>
        <taxon>Betaproteobacteria</taxon>
        <taxon>Burkholderiales</taxon>
        <taxon>Comamonadaceae</taxon>
        <taxon>Rhodoferax</taxon>
    </lineage>
</organism>
<dbReference type="Proteomes" id="UP000316798">
    <property type="component" value="Chromosome"/>
</dbReference>
<dbReference type="PROSITE" id="PS00197">
    <property type="entry name" value="2FE2S_FER_1"/>
    <property type="match status" value="1"/>
</dbReference>
<keyword evidence="4" id="KW-0408">Iron</keyword>
<dbReference type="InterPro" id="IPR001041">
    <property type="entry name" value="2Fe-2S_ferredoxin-type"/>
</dbReference>
<dbReference type="PANTHER" id="PTHR44379">
    <property type="entry name" value="OXIDOREDUCTASE WITH IRON-SULFUR SUBUNIT"/>
    <property type="match status" value="1"/>
</dbReference>
<evidence type="ECO:0000256" key="1">
    <source>
        <dbReference type="ARBA" id="ARBA00022714"/>
    </source>
</evidence>
<evidence type="ECO:0000313" key="8">
    <source>
        <dbReference type="Proteomes" id="UP000316798"/>
    </source>
</evidence>
<evidence type="ECO:0000256" key="4">
    <source>
        <dbReference type="ARBA" id="ARBA00023004"/>
    </source>
</evidence>
<keyword evidence="2" id="KW-0479">Metal-binding</keyword>
<dbReference type="InterPro" id="IPR036010">
    <property type="entry name" value="2Fe-2S_ferredoxin-like_sf"/>
</dbReference>
<proteinExistence type="predicted"/>
<keyword evidence="5" id="KW-0411">Iron-sulfur</keyword>
<dbReference type="InterPro" id="IPR012675">
    <property type="entry name" value="Beta-grasp_dom_sf"/>
</dbReference>
<dbReference type="InterPro" id="IPR002888">
    <property type="entry name" value="2Fe-2S-bd"/>
</dbReference>
<dbReference type="GO" id="GO:0016491">
    <property type="term" value="F:oxidoreductase activity"/>
    <property type="evidence" value="ECO:0007669"/>
    <property type="project" value="UniProtKB-KW"/>
</dbReference>
<dbReference type="Pfam" id="PF00111">
    <property type="entry name" value="Fer2"/>
    <property type="match status" value="1"/>
</dbReference>
<accession>A0A515DA70</accession>
<dbReference type="PROSITE" id="PS51085">
    <property type="entry name" value="2FE2S_FER_2"/>
    <property type="match status" value="1"/>
</dbReference>
<dbReference type="Gene3D" id="1.10.150.120">
    <property type="entry name" value="[2Fe-2S]-binding domain"/>
    <property type="match status" value="1"/>
</dbReference>
<evidence type="ECO:0000256" key="3">
    <source>
        <dbReference type="ARBA" id="ARBA00023002"/>
    </source>
</evidence>
<evidence type="ECO:0000256" key="5">
    <source>
        <dbReference type="ARBA" id="ARBA00023014"/>
    </source>
</evidence>
<dbReference type="InterPro" id="IPR051452">
    <property type="entry name" value="Diverse_Oxidoreductases"/>
</dbReference>
<dbReference type="AlphaFoldDB" id="A0A515DA70"/>